<feature type="region of interest" description="Disordered" evidence="1">
    <location>
        <begin position="36"/>
        <end position="60"/>
    </location>
</feature>
<organism evidence="3 4">
    <name type="scientific">Cricetulus griseus</name>
    <name type="common">Chinese hamster</name>
    <name type="synonym">Cricetulus barabensis griseus</name>
    <dbReference type="NCBI Taxonomy" id="10029"/>
    <lineage>
        <taxon>Eukaryota</taxon>
        <taxon>Metazoa</taxon>
        <taxon>Chordata</taxon>
        <taxon>Craniata</taxon>
        <taxon>Vertebrata</taxon>
        <taxon>Euteleostomi</taxon>
        <taxon>Mammalia</taxon>
        <taxon>Eutheria</taxon>
        <taxon>Euarchontoglires</taxon>
        <taxon>Glires</taxon>
        <taxon>Rodentia</taxon>
        <taxon>Myomorpha</taxon>
        <taxon>Muroidea</taxon>
        <taxon>Cricetidae</taxon>
        <taxon>Cricetinae</taxon>
        <taxon>Cricetulus</taxon>
    </lineage>
</organism>
<dbReference type="InParanoid" id="G3H8C5"/>
<evidence type="ECO:0000256" key="2">
    <source>
        <dbReference type="SAM" id="SignalP"/>
    </source>
</evidence>
<sequence length="129" mass="13550">MVRVQPAHGLVSRCLWLGFFGLPVLVPAVFGGDGTLPPKSSVPGMSPPRPPALGSERHNRTKAGPFGALAASLPAALGLELPADGPASSWPCPLQALPLTASSLPGFDFSCASHRPRLKEMEFRFGPLW</sequence>
<evidence type="ECO:0000313" key="4">
    <source>
        <dbReference type="Proteomes" id="UP000001075"/>
    </source>
</evidence>
<dbReference type="EMBL" id="JH000209">
    <property type="protein sequence ID" value="EGW08907.1"/>
    <property type="molecule type" value="Genomic_DNA"/>
</dbReference>
<evidence type="ECO:0000256" key="1">
    <source>
        <dbReference type="SAM" id="MobiDB-lite"/>
    </source>
</evidence>
<accession>G3H8C5</accession>
<protein>
    <submittedName>
        <fullName evidence="3">Uncharacterized protein</fullName>
    </submittedName>
</protein>
<feature type="chain" id="PRO_5003444254" evidence="2">
    <location>
        <begin position="32"/>
        <end position="129"/>
    </location>
</feature>
<evidence type="ECO:0000313" key="3">
    <source>
        <dbReference type="EMBL" id="EGW08907.1"/>
    </source>
</evidence>
<dbReference type="AlphaFoldDB" id="G3H8C5"/>
<name>G3H8C5_CRIGR</name>
<dbReference type="Proteomes" id="UP000001075">
    <property type="component" value="Unassembled WGS sequence"/>
</dbReference>
<keyword evidence="2" id="KW-0732">Signal</keyword>
<proteinExistence type="predicted"/>
<reference evidence="4" key="1">
    <citation type="journal article" date="2011" name="Nat. Biotechnol.">
        <title>The genomic sequence of the Chinese hamster ovary (CHO)-K1 cell line.</title>
        <authorList>
            <person name="Xu X."/>
            <person name="Nagarajan H."/>
            <person name="Lewis N.E."/>
            <person name="Pan S."/>
            <person name="Cai Z."/>
            <person name="Liu X."/>
            <person name="Chen W."/>
            <person name="Xie M."/>
            <person name="Wang W."/>
            <person name="Hammond S."/>
            <person name="Andersen M.R."/>
            <person name="Neff N."/>
            <person name="Passarelli B."/>
            <person name="Koh W."/>
            <person name="Fan H.C."/>
            <person name="Wang J."/>
            <person name="Gui Y."/>
            <person name="Lee K.H."/>
            <person name="Betenbaugh M.J."/>
            <person name="Quake S.R."/>
            <person name="Famili I."/>
            <person name="Palsson B.O."/>
            <person name="Wang J."/>
        </authorList>
    </citation>
    <scope>NUCLEOTIDE SEQUENCE [LARGE SCALE GENOMIC DNA]</scope>
    <source>
        <strain evidence="4">CHO K1 cell line</strain>
    </source>
</reference>
<gene>
    <name evidence="3" type="ORF">I79_006625</name>
</gene>
<feature type="signal peptide" evidence="2">
    <location>
        <begin position="1"/>
        <end position="31"/>
    </location>
</feature>